<reference evidence="17" key="2">
    <citation type="submission" date="2025-08" db="UniProtKB">
        <authorList>
            <consortium name="Ensembl"/>
        </authorList>
    </citation>
    <scope>IDENTIFICATION</scope>
</reference>
<keyword evidence="18" id="KW-1185">Reference proteome</keyword>
<dbReference type="Pfam" id="PF17811">
    <property type="entry name" value="JHD"/>
    <property type="match status" value="1"/>
</dbReference>
<feature type="domain" description="JmjC" evidence="16">
    <location>
        <begin position="199"/>
        <end position="355"/>
    </location>
</feature>
<keyword evidence="9" id="KW-0408">Iron</keyword>
<dbReference type="InterPro" id="IPR019786">
    <property type="entry name" value="Zinc_finger_PHD-type_CS"/>
</dbReference>
<reference evidence="18" key="1">
    <citation type="journal article" date="2017" name="PLoS ONE">
        <title>The Agassiz's desert tortoise genome provides a resource for the conservation of a threatened species.</title>
        <authorList>
            <person name="Tollis M."/>
            <person name="DeNardo D.F."/>
            <person name="Cornelius J.A."/>
            <person name="Dolby G.A."/>
            <person name="Edwards T."/>
            <person name="Henen B.T."/>
            <person name="Karl A.E."/>
            <person name="Murphy R.W."/>
            <person name="Kusumi K."/>
        </authorList>
    </citation>
    <scope>NUCLEOTIDE SEQUENCE [LARGE SCALE GENOMIC DNA]</scope>
</reference>
<dbReference type="SUPFAM" id="SSF57903">
    <property type="entry name" value="FYVE/PHD zinc finger"/>
    <property type="match status" value="1"/>
</dbReference>
<evidence type="ECO:0000313" key="18">
    <source>
        <dbReference type="Proteomes" id="UP000291020"/>
    </source>
</evidence>
<dbReference type="GO" id="GO:0006325">
    <property type="term" value="P:chromatin organization"/>
    <property type="evidence" value="ECO:0007669"/>
    <property type="project" value="UniProtKB-KW"/>
</dbReference>
<dbReference type="GO" id="GO:0008270">
    <property type="term" value="F:zinc ion binding"/>
    <property type="evidence" value="ECO:0007669"/>
    <property type="project" value="UniProtKB-KW"/>
</dbReference>
<feature type="region of interest" description="Disordered" evidence="14">
    <location>
        <begin position="560"/>
        <end position="603"/>
    </location>
</feature>
<keyword evidence="7" id="KW-0223">Dioxygenase</keyword>
<comment type="subcellular location">
    <subcellularLocation>
        <location evidence="1">Nucleus</location>
    </subcellularLocation>
</comment>
<evidence type="ECO:0000256" key="11">
    <source>
        <dbReference type="ARBA" id="ARBA00023163"/>
    </source>
</evidence>
<protein>
    <submittedName>
        <fullName evidence="17">Uncharacterized protein</fullName>
    </submittedName>
</protein>
<feature type="region of interest" description="Disordered" evidence="14">
    <location>
        <begin position="433"/>
        <end position="475"/>
    </location>
</feature>
<sequence length="652" mass="71701">MASVPVYCLCRLPYDVTRFMIECDLCQDWFHGSCVGVEEDAAADIDLYHCPNCQLAHGPSVMKRRRGPQRQQDAGLSRETGATVRTGSAQFIKELRTRTFPSADEVILKPSGAQLTVEFLEENSFSVPILVLKKEGLGMTLPPPSFTVRDIEHHVGPDREIDVIDVSRQADLRMRLGDFVSYFCAARRDKVLNVISLEFSESRLSNLVETPKIVRKLSWVENLWPGESVFERPSVQKYCLMGTQGSYTDFHIDFGGTSVWYHVLWGEKIFYLVRPSPANLARFEAWSSSSNQSETFFGDQAEHCYRCPLRQGQTLFIPTGWIHAVLTPVDCLAFGGNFLHSLNIEMQLKAYEIEKRLSTADLFRFPNFETICWYVGKHLLDIFRGLRENRRHPAAYLVHGAKALNTAFRAWTRREASGSALGAGSDRFAGGRRMLRSEEQSRPTLASATSWGARASTPPNPPAPPSDAPASPSTQEAIQGMLCMANLQAAGSSPSRPAWWVPGHERGWAGGSGTKRPRRRPPTRAAAHSTDSEGETGSLDEQESLGACFKDAEFIYPSLESDEDDPALKSLPKKKKCTDDAPWSPKARVTPTLPRQDRPVREGTRVASVETGLAAAAAKLAQQVMALRGGGWAGALGGGAGPALGTGKPSAC</sequence>
<evidence type="ECO:0000259" key="16">
    <source>
        <dbReference type="PROSITE" id="PS51184"/>
    </source>
</evidence>
<evidence type="ECO:0000256" key="14">
    <source>
        <dbReference type="SAM" id="MobiDB-lite"/>
    </source>
</evidence>
<dbReference type="PROSITE" id="PS50016">
    <property type="entry name" value="ZF_PHD_2"/>
    <property type="match status" value="1"/>
</dbReference>
<feature type="region of interest" description="Disordered" evidence="14">
    <location>
        <begin position="61"/>
        <end position="81"/>
    </location>
</feature>
<keyword evidence="3" id="KW-0479">Metal-binding</keyword>
<dbReference type="GO" id="GO:0051213">
    <property type="term" value="F:dioxygenase activity"/>
    <property type="evidence" value="ECO:0007669"/>
    <property type="project" value="UniProtKB-KW"/>
</dbReference>
<feature type="compositionally biased region" description="Pro residues" evidence="14">
    <location>
        <begin position="458"/>
        <end position="467"/>
    </location>
</feature>
<evidence type="ECO:0000256" key="2">
    <source>
        <dbReference type="ARBA" id="ARBA00006942"/>
    </source>
</evidence>
<feature type="region of interest" description="Disordered" evidence="14">
    <location>
        <begin position="493"/>
        <end position="541"/>
    </location>
</feature>
<dbReference type="Proteomes" id="UP000291020">
    <property type="component" value="Unassembled WGS sequence"/>
</dbReference>
<evidence type="ECO:0000256" key="12">
    <source>
        <dbReference type="ARBA" id="ARBA00023242"/>
    </source>
</evidence>
<dbReference type="AlphaFoldDB" id="A0A452GW86"/>
<evidence type="ECO:0000256" key="3">
    <source>
        <dbReference type="ARBA" id="ARBA00022723"/>
    </source>
</evidence>
<proteinExistence type="inferred from homology"/>
<dbReference type="PANTHER" id="PTHR23123">
    <property type="entry name" value="PHD/F-BOX CONTAINING PROTEIN"/>
    <property type="match status" value="1"/>
</dbReference>
<keyword evidence="12" id="KW-0539">Nucleus</keyword>
<dbReference type="InterPro" id="IPR011011">
    <property type="entry name" value="Znf_FYVE_PHD"/>
</dbReference>
<organism evidence="17 18">
    <name type="scientific">Gopherus agassizii</name>
    <name type="common">Agassiz's desert tortoise</name>
    <dbReference type="NCBI Taxonomy" id="38772"/>
    <lineage>
        <taxon>Eukaryota</taxon>
        <taxon>Metazoa</taxon>
        <taxon>Chordata</taxon>
        <taxon>Craniata</taxon>
        <taxon>Vertebrata</taxon>
        <taxon>Euteleostomi</taxon>
        <taxon>Archelosauria</taxon>
        <taxon>Testudinata</taxon>
        <taxon>Testudines</taxon>
        <taxon>Cryptodira</taxon>
        <taxon>Durocryptodira</taxon>
        <taxon>Testudinoidea</taxon>
        <taxon>Testudinidae</taxon>
        <taxon>Gopherus</taxon>
    </lineage>
</organism>
<dbReference type="Gene3D" id="1.20.58.1360">
    <property type="match status" value="1"/>
</dbReference>
<feature type="domain" description="PHD-type" evidence="15">
    <location>
        <begin position="5"/>
        <end position="56"/>
    </location>
</feature>
<evidence type="ECO:0000256" key="5">
    <source>
        <dbReference type="ARBA" id="ARBA00022833"/>
    </source>
</evidence>
<accession>A0A452GW86</accession>
<name>A0A452GW86_9SAUR</name>
<keyword evidence="8" id="KW-0560">Oxidoreductase</keyword>
<dbReference type="PROSITE" id="PS01359">
    <property type="entry name" value="ZF_PHD_1"/>
    <property type="match status" value="1"/>
</dbReference>
<dbReference type="SMART" id="SM00558">
    <property type="entry name" value="JmjC"/>
    <property type="match status" value="1"/>
</dbReference>
<dbReference type="InterPro" id="IPR050690">
    <property type="entry name" value="JHDM1_Histone_Demethylase"/>
</dbReference>
<keyword evidence="5" id="KW-0862">Zinc</keyword>
<feature type="compositionally biased region" description="Acidic residues" evidence="14">
    <location>
        <begin position="532"/>
        <end position="541"/>
    </location>
</feature>
<keyword evidence="11" id="KW-0804">Transcription</keyword>
<dbReference type="SUPFAM" id="SSF51197">
    <property type="entry name" value="Clavaminate synthase-like"/>
    <property type="match status" value="1"/>
</dbReference>
<evidence type="ECO:0000256" key="9">
    <source>
        <dbReference type="ARBA" id="ARBA00023004"/>
    </source>
</evidence>
<dbReference type="Pfam" id="PF00628">
    <property type="entry name" value="PHD"/>
    <property type="match status" value="1"/>
</dbReference>
<dbReference type="Gene3D" id="2.60.120.650">
    <property type="entry name" value="Cupin"/>
    <property type="match status" value="1"/>
</dbReference>
<dbReference type="Ensembl" id="ENSGAGT00000007271.1">
    <property type="protein sequence ID" value="ENSGAGP00000006257.1"/>
    <property type="gene ID" value="ENSGAGG00000004115.1"/>
</dbReference>
<dbReference type="Pfam" id="PF02373">
    <property type="entry name" value="JmjC"/>
    <property type="match status" value="1"/>
</dbReference>
<comment type="similarity">
    <text evidence="2">Belongs to the JHDM1 histone demethylase family. JHDM1D subfamily.</text>
</comment>
<keyword evidence="10" id="KW-0805">Transcription regulation</keyword>
<dbReference type="SMART" id="SM00249">
    <property type="entry name" value="PHD"/>
    <property type="match status" value="1"/>
</dbReference>
<evidence type="ECO:0000256" key="6">
    <source>
        <dbReference type="ARBA" id="ARBA00022853"/>
    </source>
</evidence>
<dbReference type="InterPro" id="IPR041070">
    <property type="entry name" value="JHD"/>
</dbReference>
<evidence type="ECO:0000256" key="1">
    <source>
        <dbReference type="ARBA" id="ARBA00004123"/>
    </source>
</evidence>
<evidence type="ECO:0000256" key="13">
    <source>
        <dbReference type="PROSITE-ProRule" id="PRU00146"/>
    </source>
</evidence>
<evidence type="ECO:0000256" key="4">
    <source>
        <dbReference type="ARBA" id="ARBA00022771"/>
    </source>
</evidence>
<evidence type="ECO:0000256" key="8">
    <source>
        <dbReference type="ARBA" id="ARBA00023002"/>
    </source>
</evidence>
<dbReference type="GO" id="GO:0005634">
    <property type="term" value="C:nucleus"/>
    <property type="evidence" value="ECO:0007669"/>
    <property type="project" value="UniProtKB-SubCell"/>
</dbReference>
<dbReference type="InterPro" id="IPR001965">
    <property type="entry name" value="Znf_PHD"/>
</dbReference>
<dbReference type="FunFam" id="3.30.40.10:FF:000193">
    <property type="entry name" value="lysine-specific demethylase PHF2 isoform X1"/>
    <property type="match status" value="1"/>
</dbReference>
<evidence type="ECO:0000313" key="17">
    <source>
        <dbReference type="Ensembl" id="ENSGAGP00000006257.1"/>
    </source>
</evidence>
<dbReference type="InterPro" id="IPR019787">
    <property type="entry name" value="Znf_PHD-finger"/>
</dbReference>
<dbReference type="CDD" id="cd15554">
    <property type="entry name" value="PHD_PHF2_like"/>
    <property type="match status" value="1"/>
</dbReference>
<dbReference type="InterPro" id="IPR003347">
    <property type="entry name" value="JmjC_dom"/>
</dbReference>
<evidence type="ECO:0000259" key="15">
    <source>
        <dbReference type="PROSITE" id="PS50016"/>
    </source>
</evidence>
<keyword evidence="6" id="KW-0156">Chromatin regulator</keyword>
<evidence type="ECO:0000256" key="10">
    <source>
        <dbReference type="ARBA" id="ARBA00023015"/>
    </source>
</evidence>
<evidence type="ECO:0000256" key="7">
    <source>
        <dbReference type="ARBA" id="ARBA00022964"/>
    </source>
</evidence>
<dbReference type="PROSITE" id="PS51184">
    <property type="entry name" value="JMJC"/>
    <property type="match status" value="1"/>
</dbReference>
<reference evidence="17" key="3">
    <citation type="submission" date="2025-09" db="UniProtKB">
        <authorList>
            <consortium name="Ensembl"/>
        </authorList>
    </citation>
    <scope>IDENTIFICATION</scope>
</reference>
<keyword evidence="4 13" id="KW-0863">Zinc-finger</keyword>